<proteinExistence type="predicted"/>
<dbReference type="Proteomes" id="UP001501295">
    <property type="component" value="Unassembled WGS sequence"/>
</dbReference>
<evidence type="ECO:0000313" key="2">
    <source>
        <dbReference type="Proteomes" id="UP001501295"/>
    </source>
</evidence>
<keyword evidence="2" id="KW-1185">Reference proteome</keyword>
<evidence type="ECO:0000313" key="1">
    <source>
        <dbReference type="EMBL" id="GAA4682495.1"/>
    </source>
</evidence>
<reference evidence="2" key="1">
    <citation type="journal article" date="2019" name="Int. J. Syst. Evol. Microbiol.">
        <title>The Global Catalogue of Microorganisms (GCM) 10K type strain sequencing project: providing services to taxonomists for standard genome sequencing and annotation.</title>
        <authorList>
            <consortium name="The Broad Institute Genomics Platform"/>
            <consortium name="The Broad Institute Genome Sequencing Center for Infectious Disease"/>
            <person name="Wu L."/>
            <person name="Ma J."/>
        </authorList>
    </citation>
    <scope>NUCLEOTIDE SEQUENCE [LARGE SCALE GENOMIC DNA]</scope>
    <source>
        <strain evidence="2">JCM 18956</strain>
    </source>
</reference>
<sequence length="62" mass="6766">MDGYAICMDRSNNYAKISQHSGTHAGLVRLLEECVPHGSILVGLVISYGSQIQPRRPLELVA</sequence>
<accession>A0ABP8W6N8</accession>
<gene>
    <name evidence="1" type="ORF">GCM10025780_30000</name>
</gene>
<organism evidence="1 2">
    <name type="scientific">Frondihabitans cladoniiphilus</name>
    <dbReference type="NCBI Taxonomy" id="715785"/>
    <lineage>
        <taxon>Bacteria</taxon>
        <taxon>Bacillati</taxon>
        <taxon>Actinomycetota</taxon>
        <taxon>Actinomycetes</taxon>
        <taxon>Micrococcales</taxon>
        <taxon>Microbacteriaceae</taxon>
        <taxon>Frondihabitans</taxon>
    </lineage>
</organism>
<name>A0ABP8W6N8_9MICO</name>
<dbReference type="EMBL" id="BAABLM010000007">
    <property type="protein sequence ID" value="GAA4682495.1"/>
    <property type="molecule type" value="Genomic_DNA"/>
</dbReference>
<protein>
    <submittedName>
        <fullName evidence="1">Uncharacterized protein</fullName>
    </submittedName>
</protein>
<comment type="caution">
    <text evidence="1">The sequence shown here is derived from an EMBL/GenBank/DDBJ whole genome shotgun (WGS) entry which is preliminary data.</text>
</comment>